<dbReference type="GO" id="GO:0005886">
    <property type="term" value="C:plasma membrane"/>
    <property type="evidence" value="ECO:0007669"/>
    <property type="project" value="TreeGrafter"/>
</dbReference>
<dbReference type="Proteomes" id="UP000315439">
    <property type="component" value="Unassembled WGS sequence"/>
</dbReference>
<dbReference type="Gene3D" id="2.40.10.350">
    <property type="entry name" value="Rod shape-determining protein MreC, domain 2"/>
    <property type="match status" value="1"/>
</dbReference>
<proteinExistence type="inferred from homology"/>
<keyword evidence="3 5" id="KW-0133">Cell shape</keyword>
<comment type="caution">
    <text evidence="8">The sequence shown here is derived from an EMBL/GenBank/DDBJ whole genome shotgun (WGS) entry which is preliminary data.</text>
</comment>
<dbReference type="InterPro" id="IPR007221">
    <property type="entry name" value="MreC"/>
</dbReference>
<dbReference type="OrthoDB" id="9808025at2"/>
<protein>
    <recommendedName>
        <fullName evidence="2 5">Cell shape-determining protein MreC</fullName>
    </recommendedName>
    <alternativeName>
        <fullName evidence="4 5">Cell shape protein MreC</fullName>
    </alternativeName>
</protein>
<reference evidence="8 9" key="1">
    <citation type="submission" date="2019-07" db="EMBL/GenBank/DDBJ databases">
        <title>Draft genome for Aliikangiella sp. M105.</title>
        <authorList>
            <person name="Wang G."/>
        </authorList>
    </citation>
    <scope>NUCLEOTIDE SEQUENCE [LARGE SCALE GENOMIC DNA]</scope>
    <source>
        <strain evidence="8 9">M105</strain>
    </source>
</reference>
<dbReference type="AlphaFoldDB" id="A0A545UB31"/>
<feature type="coiled-coil region" evidence="6">
    <location>
        <begin position="70"/>
        <end position="107"/>
    </location>
</feature>
<dbReference type="GO" id="GO:0008360">
    <property type="term" value="P:regulation of cell shape"/>
    <property type="evidence" value="ECO:0007669"/>
    <property type="project" value="UniProtKB-KW"/>
</dbReference>
<keyword evidence="6" id="KW-0175">Coiled coil</keyword>
<feature type="domain" description="Rod shape-determining protein MreC beta-barrel core" evidence="7">
    <location>
        <begin position="123"/>
        <end position="270"/>
    </location>
</feature>
<name>A0A545UB31_9GAMM</name>
<sequence length="278" mass="30714">MKTLFSQGASHTTRLFIAAVMSCVLMFIDNHQHHLEGLRKAIGAFITPIVYVADIPGDFFAWSGEKLMTRSQLRQENSRLKSESLILKAQLQKFVALQAENARLRNLLGNENKSIERRLVAEIIQIDSDPFSLRFLINKGSMHDIFVGQTVIDAKGIVGQVVEVSPATARVLMISDVTHAIPVRVNRNGVRSTVVGTGQLNLLALQFVPETTDIKVGDLLLSSGLGQRFPDGYPVGTVTSVQRDPGQDYVRIFASPAARLERNALVLLVWPEKKVESN</sequence>
<evidence type="ECO:0000256" key="4">
    <source>
        <dbReference type="ARBA" id="ARBA00032089"/>
    </source>
</evidence>
<dbReference type="NCBIfam" id="TIGR00219">
    <property type="entry name" value="mreC"/>
    <property type="match status" value="1"/>
</dbReference>
<dbReference type="Gene3D" id="2.40.10.340">
    <property type="entry name" value="Rod shape-determining protein MreC, domain 1"/>
    <property type="match status" value="1"/>
</dbReference>
<evidence type="ECO:0000256" key="3">
    <source>
        <dbReference type="ARBA" id="ARBA00022960"/>
    </source>
</evidence>
<comment type="similarity">
    <text evidence="1 5">Belongs to the MreC family.</text>
</comment>
<evidence type="ECO:0000256" key="6">
    <source>
        <dbReference type="SAM" id="Coils"/>
    </source>
</evidence>
<dbReference type="InterPro" id="IPR042175">
    <property type="entry name" value="Cell/Rod_MreC_2"/>
</dbReference>
<evidence type="ECO:0000313" key="9">
    <source>
        <dbReference type="Proteomes" id="UP000315439"/>
    </source>
</evidence>
<evidence type="ECO:0000256" key="1">
    <source>
        <dbReference type="ARBA" id="ARBA00009369"/>
    </source>
</evidence>
<keyword evidence="9" id="KW-1185">Reference proteome</keyword>
<dbReference type="Pfam" id="PF04085">
    <property type="entry name" value="MreC"/>
    <property type="match status" value="1"/>
</dbReference>
<comment type="function">
    <text evidence="5">Involved in formation and maintenance of cell shape.</text>
</comment>
<gene>
    <name evidence="8" type="primary">mreC</name>
    <name evidence="8" type="ORF">FLL46_17405</name>
</gene>
<evidence type="ECO:0000259" key="7">
    <source>
        <dbReference type="Pfam" id="PF04085"/>
    </source>
</evidence>
<dbReference type="RefSeq" id="WP_142932595.1">
    <property type="nucleotide sequence ID" value="NZ_ML660166.1"/>
</dbReference>
<accession>A0A545UB31</accession>
<organism evidence="8 9">
    <name type="scientific">Aliikangiella coralliicola</name>
    <dbReference type="NCBI Taxonomy" id="2592383"/>
    <lineage>
        <taxon>Bacteria</taxon>
        <taxon>Pseudomonadati</taxon>
        <taxon>Pseudomonadota</taxon>
        <taxon>Gammaproteobacteria</taxon>
        <taxon>Oceanospirillales</taxon>
        <taxon>Pleioneaceae</taxon>
        <taxon>Aliikangiella</taxon>
    </lineage>
</organism>
<dbReference type="PIRSF" id="PIRSF038471">
    <property type="entry name" value="MreC"/>
    <property type="match status" value="1"/>
</dbReference>
<evidence type="ECO:0000313" key="8">
    <source>
        <dbReference type="EMBL" id="TQV86670.1"/>
    </source>
</evidence>
<dbReference type="EMBL" id="VIKS01000010">
    <property type="protein sequence ID" value="TQV86670.1"/>
    <property type="molecule type" value="Genomic_DNA"/>
</dbReference>
<evidence type="ECO:0000256" key="2">
    <source>
        <dbReference type="ARBA" id="ARBA00013855"/>
    </source>
</evidence>
<dbReference type="PANTHER" id="PTHR34138">
    <property type="entry name" value="CELL SHAPE-DETERMINING PROTEIN MREC"/>
    <property type="match status" value="1"/>
</dbReference>
<dbReference type="InterPro" id="IPR042177">
    <property type="entry name" value="Cell/Rod_1"/>
</dbReference>
<dbReference type="InterPro" id="IPR055342">
    <property type="entry name" value="MreC_beta-barrel_core"/>
</dbReference>
<evidence type="ECO:0000256" key="5">
    <source>
        <dbReference type="PIRNR" id="PIRNR038471"/>
    </source>
</evidence>
<dbReference type="PANTHER" id="PTHR34138:SF1">
    <property type="entry name" value="CELL SHAPE-DETERMINING PROTEIN MREC"/>
    <property type="match status" value="1"/>
</dbReference>